<feature type="region of interest" description="Disordered" evidence="4">
    <location>
        <begin position="19"/>
        <end position="47"/>
    </location>
</feature>
<dbReference type="InterPro" id="IPR016187">
    <property type="entry name" value="CTDL_fold"/>
</dbReference>
<dbReference type="InterPro" id="IPR001304">
    <property type="entry name" value="C-type_lectin-like"/>
</dbReference>
<keyword evidence="5" id="KW-0472">Membrane</keyword>
<dbReference type="GeneID" id="114840030"/>
<dbReference type="PANTHER" id="PTHR45710:SF26">
    <property type="entry name" value="RH26557P"/>
    <property type="match status" value="1"/>
</dbReference>
<evidence type="ECO:0000313" key="8">
    <source>
        <dbReference type="Proteomes" id="UP000265140"/>
    </source>
</evidence>
<dbReference type="SUPFAM" id="SSF56436">
    <property type="entry name" value="C-type lectin-like"/>
    <property type="match status" value="1"/>
</dbReference>
<keyword evidence="8" id="KW-1185">Reference proteome</keyword>
<dbReference type="GO" id="GO:0030246">
    <property type="term" value="F:carbohydrate binding"/>
    <property type="evidence" value="ECO:0007669"/>
    <property type="project" value="UniProtKB-KW"/>
</dbReference>
<evidence type="ECO:0000256" key="5">
    <source>
        <dbReference type="SAM" id="Phobius"/>
    </source>
</evidence>
<dbReference type="Proteomes" id="UP000265140">
    <property type="component" value="Chromosome 10"/>
</dbReference>
<dbReference type="InterPro" id="IPR033989">
    <property type="entry name" value="CD209-like_CTLD"/>
</dbReference>
<organism evidence="7 8">
    <name type="scientific">Esox lucius</name>
    <name type="common">Northern pike</name>
    <dbReference type="NCBI Taxonomy" id="8010"/>
    <lineage>
        <taxon>Eukaryota</taxon>
        <taxon>Metazoa</taxon>
        <taxon>Chordata</taxon>
        <taxon>Craniata</taxon>
        <taxon>Vertebrata</taxon>
        <taxon>Euteleostomi</taxon>
        <taxon>Actinopterygii</taxon>
        <taxon>Neopterygii</taxon>
        <taxon>Teleostei</taxon>
        <taxon>Protacanthopterygii</taxon>
        <taxon>Esociformes</taxon>
        <taxon>Esocidae</taxon>
        <taxon>Esox</taxon>
    </lineage>
</organism>
<feature type="domain" description="C-type lectin" evidence="6">
    <location>
        <begin position="117"/>
        <end position="246"/>
    </location>
</feature>
<sequence>MQDVSDKIYVNYKDSFSLSGGDGNGKKGDPGSTPQHRNPVSSPHPGATVSLPRRIKVLMVVLSLSVLFLLCALGATWSLYASKSNQFDSVKAIHSNLSASLQNFKYCKPCPEGWVSHGGKCYFFSTDEVNWTQSRDHCVSMGGHLVIINSQEEQTFLYSSTKNKTHWIGLNDLETEGRWLWVDNKPLSQTGVQFWFIWPNGVKKEPDNWTKYDPEGEDCAALGNDVVGTYVWFDASCKQLKRFVCETDKGLVFNRE</sequence>
<comment type="subcellular location">
    <subcellularLocation>
        <location evidence="1">Cell membrane</location>
        <topology evidence="1">Single-pass type II membrane protein</topology>
    </subcellularLocation>
</comment>
<keyword evidence="5" id="KW-1133">Transmembrane helix</keyword>
<name>A0AAY5KZN1_ESOLU</name>
<evidence type="ECO:0000256" key="1">
    <source>
        <dbReference type="ARBA" id="ARBA00004401"/>
    </source>
</evidence>
<keyword evidence="2" id="KW-0430">Lectin</keyword>
<dbReference type="InterPro" id="IPR018378">
    <property type="entry name" value="C-type_lectin_CS"/>
</dbReference>
<dbReference type="RefSeq" id="XP_028978798.2">
    <property type="nucleotide sequence ID" value="XM_029122965.2"/>
</dbReference>
<dbReference type="CDD" id="cd03590">
    <property type="entry name" value="CLECT_DC-SIGN_like"/>
    <property type="match status" value="1"/>
</dbReference>
<dbReference type="GO" id="GO:0005886">
    <property type="term" value="C:plasma membrane"/>
    <property type="evidence" value="ECO:0007669"/>
    <property type="project" value="UniProtKB-SubCell"/>
</dbReference>
<dbReference type="KEGG" id="els:114840030"/>
<reference evidence="7 8" key="1">
    <citation type="submission" date="2020-02" db="EMBL/GenBank/DDBJ databases">
        <title>Esox lucius (northern pike) genome, fEsoLuc1, primary haplotype.</title>
        <authorList>
            <person name="Myers G."/>
            <person name="Karagic N."/>
            <person name="Meyer A."/>
            <person name="Pippel M."/>
            <person name="Reichard M."/>
            <person name="Winkler S."/>
            <person name="Tracey A."/>
            <person name="Sims Y."/>
            <person name="Howe K."/>
            <person name="Rhie A."/>
            <person name="Formenti G."/>
            <person name="Durbin R."/>
            <person name="Fedrigo O."/>
            <person name="Jarvis E.D."/>
        </authorList>
    </citation>
    <scope>NUCLEOTIDE SEQUENCE [LARGE SCALE GENOMIC DNA]</scope>
</reference>
<evidence type="ECO:0000259" key="6">
    <source>
        <dbReference type="PROSITE" id="PS50041"/>
    </source>
</evidence>
<accession>A0AAY5KZN1</accession>
<keyword evidence="3" id="KW-1015">Disulfide bond</keyword>
<dbReference type="PANTHER" id="PTHR45710">
    <property type="entry name" value="C-TYPE LECTIN DOMAIN-CONTAINING PROTEIN 180"/>
    <property type="match status" value="1"/>
</dbReference>
<proteinExistence type="predicted"/>
<dbReference type="PROSITE" id="PS50041">
    <property type="entry name" value="C_TYPE_LECTIN_2"/>
    <property type="match status" value="1"/>
</dbReference>
<dbReference type="Pfam" id="PF00059">
    <property type="entry name" value="Lectin_C"/>
    <property type="match status" value="1"/>
</dbReference>
<evidence type="ECO:0000313" key="7">
    <source>
        <dbReference type="Ensembl" id="ENSELUP00000093775.1"/>
    </source>
</evidence>
<evidence type="ECO:0000256" key="4">
    <source>
        <dbReference type="SAM" id="MobiDB-lite"/>
    </source>
</evidence>
<keyword evidence="5" id="KW-0812">Transmembrane</keyword>
<dbReference type="InterPro" id="IPR050828">
    <property type="entry name" value="C-type_lectin/matrix_domain"/>
</dbReference>
<evidence type="ECO:0000256" key="3">
    <source>
        <dbReference type="ARBA" id="ARBA00023157"/>
    </source>
</evidence>
<reference evidence="7" key="3">
    <citation type="submission" date="2025-09" db="UniProtKB">
        <authorList>
            <consortium name="Ensembl"/>
        </authorList>
    </citation>
    <scope>IDENTIFICATION</scope>
</reference>
<dbReference type="AlphaFoldDB" id="A0AAY5KZN1"/>
<evidence type="ECO:0000256" key="2">
    <source>
        <dbReference type="ARBA" id="ARBA00022734"/>
    </source>
</evidence>
<protein>
    <recommendedName>
        <fullName evidence="6">C-type lectin domain-containing protein</fullName>
    </recommendedName>
</protein>
<dbReference type="InterPro" id="IPR016186">
    <property type="entry name" value="C-type_lectin-like/link_sf"/>
</dbReference>
<dbReference type="PROSITE" id="PS00615">
    <property type="entry name" value="C_TYPE_LECTIN_1"/>
    <property type="match status" value="1"/>
</dbReference>
<feature type="transmembrane region" description="Helical" evidence="5">
    <location>
        <begin position="57"/>
        <end position="80"/>
    </location>
</feature>
<dbReference type="SMART" id="SM00034">
    <property type="entry name" value="CLECT"/>
    <property type="match status" value="1"/>
</dbReference>
<feature type="compositionally biased region" description="Polar residues" evidence="4">
    <location>
        <begin position="32"/>
        <end position="41"/>
    </location>
</feature>
<dbReference type="Gene3D" id="3.10.100.10">
    <property type="entry name" value="Mannose-Binding Protein A, subunit A"/>
    <property type="match status" value="1"/>
</dbReference>
<dbReference type="Ensembl" id="ENSELUT00000110747.1">
    <property type="protein sequence ID" value="ENSELUP00000093775.1"/>
    <property type="gene ID" value="ENSELUG00000045638.1"/>
</dbReference>
<dbReference type="GeneTree" id="ENSGT01030000234575"/>
<reference evidence="7" key="2">
    <citation type="submission" date="2025-08" db="UniProtKB">
        <authorList>
            <consortium name="Ensembl"/>
        </authorList>
    </citation>
    <scope>IDENTIFICATION</scope>
</reference>